<keyword evidence="5" id="KW-0732">Signal</keyword>
<feature type="signal peptide" evidence="5">
    <location>
        <begin position="1"/>
        <end position="21"/>
    </location>
</feature>
<accession>A0A8S1L4Q6</accession>
<dbReference type="Pfam" id="PF00664">
    <property type="entry name" value="ABC_membrane"/>
    <property type="match status" value="1"/>
</dbReference>
<proteinExistence type="predicted"/>
<evidence type="ECO:0000256" key="2">
    <source>
        <dbReference type="ARBA" id="ARBA00022989"/>
    </source>
</evidence>
<feature type="chain" id="PRO_5036273282" description="ABC transmembrane type-1 domain-containing protein" evidence="5">
    <location>
        <begin position="22"/>
        <end position="162"/>
    </location>
</feature>
<gene>
    <name evidence="7" type="ORF">PPRIM_AZ9-3.1.T0330117</name>
    <name evidence="8" type="ORF">PPRIM_AZ9-3.1.T0330120</name>
</gene>
<dbReference type="PANTHER" id="PTHR43394">
    <property type="entry name" value="ATP-DEPENDENT PERMEASE MDL1, MITOCHONDRIAL"/>
    <property type="match status" value="1"/>
</dbReference>
<dbReference type="InterPro" id="IPR039421">
    <property type="entry name" value="Type_1_exporter"/>
</dbReference>
<dbReference type="AlphaFoldDB" id="A0A8S1L4Q6"/>
<dbReference type="GO" id="GO:0090374">
    <property type="term" value="P:oligopeptide export from mitochondrion"/>
    <property type="evidence" value="ECO:0007669"/>
    <property type="project" value="TreeGrafter"/>
</dbReference>
<evidence type="ECO:0000313" key="7">
    <source>
        <dbReference type="EMBL" id="CAD8062399.1"/>
    </source>
</evidence>
<evidence type="ECO:0000313" key="8">
    <source>
        <dbReference type="EMBL" id="CAD8062405.1"/>
    </source>
</evidence>
<dbReference type="PANTHER" id="PTHR43394:SF1">
    <property type="entry name" value="ATP-BINDING CASSETTE SUB-FAMILY B MEMBER 10, MITOCHONDRIAL"/>
    <property type="match status" value="1"/>
</dbReference>
<keyword evidence="9" id="KW-1185">Reference proteome</keyword>
<organism evidence="7 9">
    <name type="scientific">Paramecium primaurelia</name>
    <dbReference type="NCBI Taxonomy" id="5886"/>
    <lineage>
        <taxon>Eukaryota</taxon>
        <taxon>Sar</taxon>
        <taxon>Alveolata</taxon>
        <taxon>Ciliophora</taxon>
        <taxon>Intramacronucleata</taxon>
        <taxon>Oligohymenophorea</taxon>
        <taxon>Peniculida</taxon>
        <taxon>Parameciidae</taxon>
        <taxon>Paramecium</taxon>
    </lineage>
</organism>
<keyword evidence="2 4" id="KW-1133">Transmembrane helix</keyword>
<dbReference type="EMBL" id="CAJJDM010000032">
    <property type="protein sequence ID" value="CAD8062405.1"/>
    <property type="molecule type" value="Genomic_DNA"/>
</dbReference>
<dbReference type="Proteomes" id="UP000688137">
    <property type="component" value="Unassembled WGS sequence"/>
</dbReference>
<dbReference type="EMBL" id="CAJJDM010000032">
    <property type="protein sequence ID" value="CAD8062399.1"/>
    <property type="molecule type" value="Genomic_DNA"/>
</dbReference>
<reference evidence="7" key="1">
    <citation type="submission" date="2021-01" db="EMBL/GenBank/DDBJ databases">
        <authorList>
            <consortium name="Genoscope - CEA"/>
            <person name="William W."/>
        </authorList>
    </citation>
    <scope>NUCLEOTIDE SEQUENCE</scope>
</reference>
<sequence length="162" mass="18052">MPCLAISVVIMTVVVIKSIKATQECYSAAAAESEQALNAIKTVKMLYGEDFECEKYSRQLIVAANTTVKYSLFSGMALGSIFTFMIWTYALGFYYGAKLISDQLINSNTGMIYTVGDVMTGFFDILMGSFSIGQAGSCYQHLQKEKQLEHRSFSLQIVFQKY</sequence>
<feature type="transmembrane region" description="Helical" evidence="4">
    <location>
        <begin position="72"/>
        <end position="95"/>
    </location>
</feature>
<dbReference type="GO" id="GO:0005743">
    <property type="term" value="C:mitochondrial inner membrane"/>
    <property type="evidence" value="ECO:0007669"/>
    <property type="project" value="TreeGrafter"/>
</dbReference>
<evidence type="ECO:0000256" key="4">
    <source>
        <dbReference type="SAM" id="Phobius"/>
    </source>
</evidence>
<name>A0A8S1L4Q6_PARPR</name>
<evidence type="ECO:0000256" key="5">
    <source>
        <dbReference type="SAM" id="SignalP"/>
    </source>
</evidence>
<keyword evidence="1 4" id="KW-0812">Transmembrane</keyword>
<evidence type="ECO:0000313" key="9">
    <source>
        <dbReference type="Proteomes" id="UP000688137"/>
    </source>
</evidence>
<dbReference type="GO" id="GO:0005524">
    <property type="term" value="F:ATP binding"/>
    <property type="evidence" value="ECO:0007669"/>
    <property type="project" value="InterPro"/>
</dbReference>
<comment type="caution">
    <text evidence="7">The sequence shown here is derived from an EMBL/GenBank/DDBJ whole genome shotgun (WGS) entry which is preliminary data.</text>
</comment>
<keyword evidence="3 4" id="KW-0472">Membrane</keyword>
<evidence type="ECO:0000256" key="1">
    <source>
        <dbReference type="ARBA" id="ARBA00022692"/>
    </source>
</evidence>
<evidence type="ECO:0000259" key="6">
    <source>
        <dbReference type="PROSITE" id="PS50929"/>
    </source>
</evidence>
<dbReference type="InterPro" id="IPR011527">
    <property type="entry name" value="ABC1_TM_dom"/>
</dbReference>
<dbReference type="PROSITE" id="PS50929">
    <property type="entry name" value="ABC_TM1F"/>
    <property type="match status" value="1"/>
</dbReference>
<dbReference type="GO" id="GO:0015421">
    <property type="term" value="F:ABC-type oligopeptide transporter activity"/>
    <property type="evidence" value="ECO:0007669"/>
    <property type="project" value="TreeGrafter"/>
</dbReference>
<protein>
    <recommendedName>
        <fullName evidence="6">ABC transmembrane type-1 domain-containing protein</fullName>
    </recommendedName>
</protein>
<dbReference type="OMA" id="NMALAMC"/>
<feature type="domain" description="ABC transmembrane type-1" evidence="6">
    <location>
        <begin position="1"/>
        <end position="144"/>
    </location>
</feature>
<evidence type="ECO:0000256" key="3">
    <source>
        <dbReference type="ARBA" id="ARBA00023136"/>
    </source>
</evidence>